<evidence type="ECO:0000259" key="2">
    <source>
        <dbReference type="SMART" id="SM00198"/>
    </source>
</evidence>
<feature type="chain" id="PRO_5036129062" evidence="1">
    <location>
        <begin position="23"/>
        <end position="123"/>
    </location>
</feature>
<protein>
    <submittedName>
        <fullName evidence="3">CRISP/Allergen/PR-1</fullName>
    </submittedName>
</protein>
<feature type="domain" description="SCP" evidence="2">
    <location>
        <begin position="56"/>
        <end position="123"/>
    </location>
</feature>
<sequence length="123" mass="14126">MPTTMWSFFVLALFCLVEWSNSQSCPAQYKRFTPEHTFCIRRNPICDIKRSGVSQQDIEDILRLHNEYRSGVALGKEHRAIGGSLPKASDMLQMVWDDELAAVAQKWAENCDFNHDCNECRAV</sequence>
<evidence type="ECO:0000313" key="4">
    <source>
        <dbReference type="EMBL" id="GBL70356.1"/>
    </source>
</evidence>
<dbReference type="SUPFAM" id="SSF55797">
    <property type="entry name" value="PR-1-like"/>
    <property type="match status" value="1"/>
</dbReference>
<evidence type="ECO:0000313" key="3">
    <source>
        <dbReference type="EMBL" id="GBL70033.1"/>
    </source>
</evidence>
<feature type="non-terminal residue" evidence="3">
    <location>
        <position position="123"/>
    </location>
</feature>
<dbReference type="PRINTS" id="PR00838">
    <property type="entry name" value="V5ALLERGEN"/>
</dbReference>
<feature type="signal peptide" evidence="1">
    <location>
        <begin position="1"/>
        <end position="22"/>
    </location>
</feature>
<dbReference type="Proteomes" id="UP000499080">
    <property type="component" value="Unassembled WGS sequence"/>
</dbReference>
<reference evidence="3 5" key="1">
    <citation type="journal article" date="2019" name="Sci. Rep.">
        <title>Orb-weaving spider Araneus ventricosus genome elucidates the spidroin gene catalogue.</title>
        <authorList>
            <person name="Kono N."/>
            <person name="Nakamura H."/>
            <person name="Ohtoshi R."/>
            <person name="Moran D.A.P."/>
            <person name="Shinohara A."/>
            <person name="Yoshida Y."/>
            <person name="Fujiwara M."/>
            <person name="Mori M."/>
            <person name="Tomita M."/>
            <person name="Arakawa K."/>
        </authorList>
    </citation>
    <scope>NUCLEOTIDE SEQUENCE [LARGE SCALE GENOMIC DNA]</scope>
</reference>
<dbReference type="InterPro" id="IPR035940">
    <property type="entry name" value="CAP_sf"/>
</dbReference>
<dbReference type="OrthoDB" id="6411526at2759"/>
<dbReference type="CDD" id="cd05380">
    <property type="entry name" value="CAP_euk"/>
    <property type="match status" value="1"/>
</dbReference>
<dbReference type="Gene3D" id="3.40.33.10">
    <property type="entry name" value="CAP"/>
    <property type="match status" value="1"/>
</dbReference>
<dbReference type="SMART" id="SM00198">
    <property type="entry name" value="SCP"/>
    <property type="match status" value="1"/>
</dbReference>
<dbReference type="Pfam" id="PF00188">
    <property type="entry name" value="CAP"/>
    <property type="match status" value="1"/>
</dbReference>
<name>A0A4Y1ZVE2_ARAVE</name>
<keyword evidence="1" id="KW-0732">Signal</keyword>
<gene>
    <name evidence="3" type="primary">CRVP_18</name>
    <name evidence="4" type="synonym">CRVP_16</name>
    <name evidence="4" type="ORF">AVEN_210592_1</name>
    <name evidence="3" type="ORF">AVEN_234011_1</name>
</gene>
<keyword evidence="5" id="KW-1185">Reference proteome</keyword>
<accession>A0A4Y1ZVE2</accession>
<comment type="caution">
    <text evidence="3">The sequence shown here is derived from an EMBL/GenBank/DDBJ whole genome shotgun (WGS) entry which is preliminary data.</text>
</comment>
<evidence type="ECO:0000256" key="1">
    <source>
        <dbReference type="SAM" id="SignalP"/>
    </source>
</evidence>
<dbReference type="EMBL" id="BGPR01153988">
    <property type="protein sequence ID" value="GBL70033.1"/>
    <property type="molecule type" value="Genomic_DNA"/>
</dbReference>
<dbReference type="InterPro" id="IPR014044">
    <property type="entry name" value="CAP_dom"/>
</dbReference>
<dbReference type="AlphaFoldDB" id="A0A4Y1ZVE2"/>
<proteinExistence type="predicted"/>
<evidence type="ECO:0000313" key="5">
    <source>
        <dbReference type="Proteomes" id="UP000499080"/>
    </source>
</evidence>
<dbReference type="EMBL" id="BGPR01154067">
    <property type="protein sequence ID" value="GBL70356.1"/>
    <property type="molecule type" value="Genomic_DNA"/>
</dbReference>
<organism evidence="3 5">
    <name type="scientific">Araneus ventricosus</name>
    <name type="common">Orbweaver spider</name>
    <name type="synonym">Epeira ventricosa</name>
    <dbReference type="NCBI Taxonomy" id="182803"/>
    <lineage>
        <taxon>Eukaryota</taxon>
        <taxon>Metazoa</taxon>
        <taxon>Ecdysozoa</taxon>
        <taxon>Arthropoda</taxon>
        <taxon>Chelicerata</taxon>
        <taxon>Arachnida</taxon>
        <taxon>Araneae</taxon>
        <taxon>Araneomorphae</taxon>
        <taxon>Entelegynae</taxon>
        <taxon>Araneoidea</taxon>
        <taxon>Araneidae</taxon>
        <taxon>Araneus</taxon>
    </lineage>
</organism>
<dbReference type="InterPro" id="IPR002413">
    <property type="entry name" value="V5_allergen-like"/>
</dbReference>